<dbReference type="Gene3D" id="2.40.50.90">
    <property type="match status" value="1"/>
</dbReference>
<feature type="domain" description="TNase-like" evidence="1">
    <location>
        <begin position="79"/>
        <end position="214"/>
    </location>
</feature>
<dbReference type="SMART" id="SM00318">
    <property type="entry name" value="SNc"/>
    <property type="match status" value="1"/>
</dbReference>
<dbReference type="InterPro" id="IPR016071">
    <property type="entry name" value="Staphylococal_nuclease_OB-fold"/>
</dbReference>
<protein>
    <recommendedName>
        <fullName evidence="1">TNase-like domain-containing protein</fullName>
    </recommendedName>
</protein>
<dbReference type="SUPFAM" id="SSF50199">
    <property type="entry name" value="Staphylococcal nuclease"/>
    <property type="match status" value="1"/>
</dbReference>
<dbReference type="EMBL" id="MN740772">
    <property type="protein sequence ID" value="QHU10829.1"/>
    <property type="molecule type" value="Genomic_DNA"/>
</dbReference>
<reference evidence="2" key="1">
    <citation type="journal article" date="2020" name="Nature">
        <title>Giant virus diversity and host interactions through global metagenomics.</title>
        <authorList>
            <person name="Schulz F."/>
            <person name="Roux S."/>
            <person name="Paez-Espino D."/>
            <person name="Jungbluth S."/>
            <person name="Walsh D.A."/>
            <person name="Denef V.J."/>
            <person name="McMahon K.D."/>
            <person name="Konstantinidis K.T."/>
            <person name="Eloe-Fadrosh E.A."/>
            <person name="Kyrpides N.C."/>
            <person name="Woyke T."/>
        </authorList>
    </citation>
    <scope>NUCLEOTIDE SEQUENCE</scope>
    <source>
        <strain evidence="2">GVMAG-S-1101165-83</strain>
    </source>
</reference>
<sequence>MPKNNKASKTIMSRRILFCFPRLCASVDVVASPPPTSKLDSYLDLYESDDEIVEGVDVKKLPPPPPKYDMKNTIPFIPPITNGYVIKVYDGDTITIASKLPHPNSPVYRFHVRLNGIDTPEIKGKNEDEKNAAHQAQKALENLILHKTVTLKNLQTEKYGRILADVHLKNICLNKWMLDNNYAVPYDGGTKQGPDSWTKYIKTGRKSIDKNKTA</sequence>
<evidence type="ECO:0000259" key="1">
    <source>
        <dbReference type="PROSITE" id="PS50830"/>
    </source>
</evidence>
<dbReference type="PROSITE" id="PS50830">
    <property type="entry name" value="TNASE_3"/>
    <property type="match status" value="1"/>
</dbReference>
<dbReference type="InterPro" id="IPR035437">
    <property type="entry name" value="SNase_OB-fold_sf"/>
</dbReference>
<accession>A0A6C0JZE5</accession>
<dbReference type="Pfam" id="PF00565">
    <property type="entry name" value="SNase"/>
    <property type="match status" value="1"/>
</dbReference>
<proteinExistence type="predicted"/>
<evidence type="ECO:0000313" key="2">
    <source>
        <dbReference type="EMBL" id="QHU10829.1"/>
    </source>
</evidence>
<organism evidence="2">
    <name type="scientific">viral metagenome</name>
    <dbReference type="NCBI Taxonomy" id="1070528"/>
    <lineage>
        <taxon>unclassified sequences</taxon>
        <taxon>metagenomes</taxon>
        <taxon>organismal metagenomes</taxon>
    </lineage>
</organism>
<dbReference type="AlphaFoldDB" id="A0A6C0JZE5"/>
<name>A0A6C0JZE5_9ZZZZ</name>